<dbReference type="AlphaFoldDB" id="A0A7X5BZK6"/>
<dbReference type="InterPro" id="IPR027417">
    <property type="entry name" value="P-loop_NTPase"/>
</dbReference>
<dbReference type="Gene3D" id="3.40.50.300">
    <property type="entry name" value="P-loop containing nucleotide triphosphate hydrolases"/>
    <property type="match status" value="1"/>
</dbReference>
<gene>
    <name evidence="2" type="ORF">GT003_17590</name>
</gene>
<dbReference type="EMBL" id="JAAAMU010000008">
    <property type="protein sequence ID" value="NBC70817.1"/>
    <property type="molecule type" value="Genomic_DNA"/>
</dbReference>
<sequence length="835" mass="96829">MDDYMLSLEKWKGSKSELVKFQGNSLSETDSRCKIIDPLLKEILFWNESSIVREPKVESGFIDYVCKSDFNELLIEAKRTTVPFNIPGGVKSLLTSKLEKSAPDLFAAIEQVRAYAKDKGFLYCAVSNGLTIIFLKTYSAVEDKKDAISFNGHEAIETDFPLLFELLSPYRRGIEVLDSRLKSNGDFRMRPQFNKSLNEERYREDTMIPGNDLSQQLRPMIDNYFSDIKDNKELLNKLYCDTTSLSGYSTEIRKYLRDRVPFFGQSIVEELVTDKDSAGPTFKQDYMLQFQSNNEGHVFIIFGNYGAGKSIFLNRFYNSILDDNTRKFLIWLAMDFEHFTVGVDSVQNFMYDKIESLLNRGEYKDLKLTHWDTLISIYEEEIEEKKMGVWNPFLKNEEKLNEKISELLEDKQKNKYAHIKMTIDYLRRIGKAVCIVLDNVDIHPTDVQELICNFGVSQAKSLKTLVIMTMRDETYWDLRTRHPLNAHNNNITTYQIIPPDMKSMIQKRIKLVREMYGQGGRINFDVYQPDKKNLKNIKVEPKDIFDAIENTINFSKTEEMLSKLTSGNMRNALEFFRTLVTSGHINLPKVVTSVATKDKPKLIYPDKVLRSLALSIYEVYSANRSLIANVYSKFNDGFYSHFVLLRILDKLNELKDHKIKPDVGPGYVPIEELFKYLHPIVKDEKSLRTCLSQMLPGYLIDSDIGSRKPGDSNHAERITLVKITPGGEYYLNELCGQFEYLEVILPDIKFEIQTYFDKVATLGRKIGQTKPEDIVTKWKLRFERVEVLLQYLKEQEEKDIQYLKSSSWGKMLPKVMKIYDESKKEIIAWNALSGI</sequence>
<evidence type="ECO:0000259" key="1">
    <source>
        <dbReference type="Pfam" id="PF07693"/>
    </source>
</evidence>
<dbReference type="Pfam" id="PF07693">
    <property type="entry name" value="KAP_NTPase"/>
    <property type="match status" value="1"/>
</dbReference>
<dbReference type="InterPro" id="IPR011646">
    <property type="entry name" value="KAP_P-loop"/>
</dbReference>
<evidence type="ECO:0000313" key="3">
    <source>
        <dbReference type="Proteomes" id="UP000558113"/>
    </source>
</evidence>
<keyword evidence="3" id="KW-1185">Reference proteome</keyword>
<dbReference type="SUPFAM" id="SSF52540">
    <property type="entry name" value="P-loop containing nucleoside triphosphate hydrolases"/>
    <property type="match status" value="1"/>
</dbReference>
<protein>
    <recommendedName>
        <fullName evidence="1">KAP NTPase domain-containing protein</fullName>
    </recommendedName>
</protein>
<dbReference type="Proteomes" id="UP000558113">
    <property type="component" value="Unassembled WGS sequence"/>
</dbReference>
<reference evidence="2 3" key="1">
    <citation type="submission" date="2020-01" db="EMBL/GenBank/DDBJ databases">
        <title>Paenibacillus soybeanensis sp. nov. isolated from the nodules of soybean (Glycine max(L.) Merr).</title>
        <authorList>
            <person name="Wang H."/>
        </authorList>
    </citation>
    <scope>NUCLEOTIDE SEQUENCE [LARGE SCALE GENOMIC DNA]</scope>
    <source>
        <strain evidence="2 3">DSM 23054</strain>
    </source>
</reference>
<comment type="caution">
    <text evidence="2">The sequence shown here is derived from an EMBL/GenBank/DDBJ whole genome shotgun (WGS) entry which is preliminary data.</text>
</comment>
<dbReference type="OrthoDB" id="32195at2"/>
<proteinExistence type="predicted"/>
<feature type="domain" description="KAP NTPase" evidence="1">
    <location>
        <begin position="294"/>
        <end position="441"/>
    </location>
</feature>
<name>A0A7X5BZK6_9BACL</name>
<accession>A0A7X5BZK6</accession>
<dbReference type="RefSeq" id="WP_161700126.1">
    <property type="nucleotide sequence ID" value="NZ_JAAAMU010000008.1"/>
</dbReference>
<organism evidence="2 3">
    <name type="scientific">Paenibacillus sacheonensis</name>
    <dbReference type="NCBI Taxonomy" id="742054"/>
    <lineage>
        <taxon>Bacteria</taxon>
        <taxon>Bacillati</taxon>
        <taxon>Bacillota</taxon>
        <taxon>Bacilli</taxon>
        <taxon>Bacillales</taxon>
        <taxon>Paenibacillaceae</taxon>
        <taxon>Paenibacillus</taxon>
    </lineage>
</organism>
<evidence type="ECO:0000313" key="2">
    <source>
        <dbReference type="EMBL" id="NBC70817.1"/>
    </source>
</evidence>